<gene>
    <name evidence="2" type="ORF">AVE30378_00752</name>
</gene>
<evidence type="ECO:0000313" key="3">
    <source>
        <dbReference type="Proteomes" id="UP000289465"/>
    </source>
</evidence>
<dbReference type="InterPro" id="IPR008966">
    <property type="entry name" value="Adhesion_dom_sf"/>
</dbReference>
<dbReference type="EMBL" id="UFQC01000003">
    <property type="protein sequence ID" value="SSW63859.1"/>
    <property type="molecule type" value="Genomic_DNA"/>
</dbReference>
<dbReference type="Proteomes" id="UP000289465">
    <property type="component" value="Unassembled WGS sequence"/>
</dbReference>
<reference evidence="2 3" key="1">
    <citation type="submission" date="2018-07" db="EMBL/GenBank/DDBJ databases">
        <authorList>
            <person name="Peeters C."/>
        </authorList>
    </citation>
    <scope>NUCLEOTIDE SEQUENCE [LARGE SCALE GENOMIC DNA]</scope>
    <source>
        <strain evidence="2 3">LMG 30378</strain>
    </source>
</reference>
<dbReference type="PANTHER" id="PTHR33420">
    <property type="entry name" value="FIMBRIAL SUBUNIT ELFA-RELATED"/>
    <property type="match status" value="1"/>
</dbReference>
<dbReference type="GO" id="GO:0043709">
    <property type="term" value="P:cell adhesion involved in single-species biofilm formation"/>
    <property type="evidence" value="ECO:0007669"/>
    <property type="project" value="TreeGrafter"/>
</dbReference>
<dbReference type="Gene3D" id="2.60.40.1090">
    <property type="entry name" value="Fimbrial-type adhesion domain"/>
    <property type="match status" value="1"/>
</dbReference>
<dbReference type="OrthoDB" id="8656135at2"/>
<sequence length="203" mass="20456">MKRSLLASLISSGALFAALAPAVSHAQAFDGQIRFTGKVSAITCKVNGQDAGLGNIKDVPLGTHAPALFLPLAQGARLPASEQPFSIVLSDCSGGGTAAISFDQVATQINTLSGNLRINTTLPATGLEIGIWNAGNGKTSKVTLGQAQAPAEVQTVTWDPAAATPTNGGSLDFMAAYIKTVPAATAVTSGSAGSDIGFIVAYQ</sequence>
<dbReference type="SUPFAM" id="SSF49401">
    <property type="entry name" value="Bacterial adhesins"/>
    <property type="match status" value="1"/>
</dbReference>
<feature type="signal peptide" evidence="1">
    <location>
        <begin position="1"/>
        <end position="26"/>
    </location>
</feature>
<dbReference type="PANTHER" id="PTHR33420:SF26">
    <property type="entry name" value="FIMBRIAL SUBUNIT"/>
    <property type="match status" value="1"/>
</dbReference>
<feature type="chain" id="PRO_5019447610" description="Fimbrial-type adhesion domain-containing protein" evidence="1">
    <location>
        <begin position="27"/>
        <end position="203"/>
    </location>
</feature>
<dbReference type="InterPro" id="IPR036937">
    <property type="entry name" value="Adhesion_dom_fimbrial_sf"/>
</dbReference>
<protein>
    <recommendedName>
        <fullName evidence="4">Fimbrial-type adhesion domain-containing protein</fullName>
    </recommendedName>
</protein>
<accession>A0A446C7H6</accession>
<evidence type="ECO:0000313" key="2">
    <source>
        <dbReference type="EMBL" id="SSW63859.1"/>
    </source>
</evidence>
<proteinExistence type="predicted"/>
<dbReference type="InterPro" id="IPR050263">
    <property type="entry name" value="Bact_Fimbrial_Adh_Pro"/>
</dbReference>
<dbReference type="AlphaFoldDB" id="A0A446C7H6"/>
<dbReference type="RefSeq" id="WP_129239435.1">
    <property type="nucleotide sequence ID" value="NZ_UFQC01000003.1"/>
</dbReference>
<organism evidence="2 3">
    <name type="scientific">Achromobacter veterisilvae</name>
    <dbReference type="NCBI Taxonomy" id="2069367"/>
    <lineage>
        <taxon>Bacteria</taxon>
        <taxon>Pseudomonadati</taxon>
        <taxon>Pseudomonadota</taxon>
        <taxon>Betaproteobacteria</taxon>
        <taxon>Burkholderiales</taxon>
        <taxon>Alcaligenaceae</taxon>
        <taxon>Achromobacter</taxon>
    </lineage>
</organism>
<evidence type="ECO:0000256" key="1">
    <source>
        <dbReference type="SAM" id="SignalP"/>
    </source>
</evidence>
<name>A0A446C7H6_9BURK</name>
<dbReference type="GO" id="GO:0009289">
    <property type="term" value="C:pilus"/>
    <property type="evidence" value="ECO:0007669"/>
    <property type="project" value="InterPro"/>
</dbReference>
<evidence type="ECO:0008006" key="4">
    <source>
        <dbReference type="Google" id="ProtNLM"/>
    </source>
</evidence>
<keyword evidence="1" id="KW-0732">Signal</keyword>